<accession>A0AB33JQJ6</accession>
<evidence type="ECO:0000256" key="1">
    <source>
        <dbReference type="SAM" id="MobiDB-lite"/>
    </source>
</evidence>
<dbReference type="AlphaFoldDB" id="A0AB33JQJ6"/>
<proteinExistence type="predicted"/>
<evidence type="ECO:0000313" key="2">
    <source>
        <dbReference type="EMBL" id="BFP45088.1"/>
    </source>
</evidence>
<reference evidence="2" key="1">
    <citation type="submission" date="2024-07" db="EMBL/GenBank/DDBJ databases">
        <title>Complete genome sequences of cellulolytic bacteria, Kitasatospora sp. CMC57 and Streptomyces sp. CMC78, isolated from Japanese agricultural soil.</title>
        <authorList>
            <person name="Hashimoto T."/>
            <person name="Ito M."/>
            <person name="Iwamoto M."/>
            <person name="Fukahori D."/>
            <person name="Shoda T."/>
            <person name="Sakoda M."/>
            <person name="Morohoshi T."/>
            <person name="Mitsuboshi M."/>
            <person name="Nishizawa T."/>
        </authorList>
    </citation>
    <scope>NUCLEOTIDE SEQUENCE</scope>
    <source>
        <strain evidence="2">CMC57</strain>
    </source>
</reference>
<name>A0AB33JQJ6_9ACTN</name>
<feature type="region of interest" description="Disordered" evidence="1">
    <location>
        <begin position="43"/>
        <end position="65"/>
    </location>
</feature>
<dbReference type="EMBL" id="AP035881">
    <property type="protein sequence ID" value="BFP45088.1"/>
    <property type="molecule type" value="Genomic_DNA"/>
</dbReference>
<organism evidence="2">
    <name type="scientific">Kitasatospora sp. CMC57</name>
    <dbReference type="NCBI Taxonomy" id="3231513"/>
    <lineage>
        <taxon>Bacteria</taxon>
        <taxon>Bacillati</taxon>
        <taxon>Actinomycetota</taxon>
        <taxon>Actinomycetes</taxon>
        <taxon>Kitasatosporales</taxon>
        <taxon>Streptomycetaceae</taxon>
        <taxon>Kitasatospora</taxon>
    </lineage>
</organism>
<gene>
    <name evidence="2" type="ORF">KCMC57_14560</name>
</gene>
<sequence>MLRETAVGQVVNFGAGDAEGFGGEAQFPLAECRQFLLGAHAEGPAGPAAGQGEGDGDAAAQGGAVEESSAVQGFVVRVGGDDEQGGLCHVVASVVEL</sequence>
<protein>
    <submittedName>
        <fullName evidence="2">Uncharacterized protein</fullName>
    </submittedName>
</protein>